<feature type="compositionally biased region" description="Polar residues" evidence="1">
    <location>
        <begin position="20"/>
        <end position="33"/>
    </location>
</feature>
<sequence>MDQDGPSSGRRKVRFAPKAPQSSRRLKTTVSKSEVNDEDGEAAQAQYLLGRFNENQTRQRPKVEKKSSAQISFGPGAPSSNLLRAYGSQRGGTSGKSTDSRQRSPDDNDGQIIGSFPSASKEDRTDICSSDAIEASAPKIKREYREPWDYHHTYYPITLPLRRPYSGDPELLDQAEFVEAARKEYDEKTINPASDLGLLEEGEKGKMFFFQLPANLPVIKRLASTKGKEKAENLGSSERFGALKKGCQLEELPGGFMGKMLVYKSGAVKLKLGETLYDVSPGSDCIFAQDVAAVNTTEKHCCVIGELGKRVVVTPDISSVLNSVIDLG</sequence>
<gene>
    <name evidence="2" type="ORF">TCM_014896</name>
</gene>
<dbReference type="Gramene" id="EOY22841">
    <property type="protein sequence ID" value="EOY22841"/>
    <property type="gene ID" value="TCM_014896"/>
</dbReference>
<proteinExistence type="predicted"/>
<feature type="region of interest" description="Disordered" evidence="1">
    <location>
        <begin position="1"/>
        <end position="127"/>
    </location>
</feature>
<dbReference type="HOGENOM" id="CLU_052742_1_0_1"/>
<dbReference type="Pfam" id="PF05132">
    <property type="entry name" value="RNA_pol_Rpc4"/>
    <property type="match status" value="1"/>
</dbReference>
<dbReference type="GO" id="GO:0005666">
    <property type="term" value="C:RNA polymerase III complex"/>
    <property type="evidence" value="ECO:0007669"/>
    <property type="project" value="InterPro"/>
</dbReference>
<dbReference type="EMBL" id="CM001881">
    <property type="protein sequence ID" value="EOY22841.1"/>
    <property type="molecule type" value="Genomic_DNA"/>
</dbReference>
<reference evidence="2 3" key="1">
    <citation type="journal article" date="2013" name="Genome Biol.">
        <title>The genome sequence of the most widely cultivated cacao type and its use to identify candidate genes regulating pod color.</title>
        <authorList>
            <person name="Motamayor J.C."/>
            <person name="Mockaitis K."/>
            <person name="Schmutz J."/>
            <person name="Haiminen N."/>
            <person name="Iii D.L."/>
            <person name="Cornejo O."/>
            <person name="Findley S.D."/>
            <person name="Zheng P."/>
            <person name="Utro F."/>
            <person name="Royaert S."/>
            <person name="Saski C."/>
            <person name="Jenkins J."/>
            <person name="Podicheti R."/>
            <person name="Zhao M."/>
            <person name="Scheffler B.E."/>
            <person name="Stack J.C."/>
            <person name="Feltus F.A."/>
            <person name="Mustiga G.M."/>
            <person name="Amores F."/>
            <person name="Phillips W."/>
            <person name="Marelli J.P."/>
            <person name="May G.D."/>
            <person name="Shapiro H."/>
            <person name="Ma J."/>
            <person name="Bustamante C.D."/>
            <person name="Schnell R.J."/>
            <person name="Main D."/>
            <person name="Gilbert D."/>
            <person name="Parida L."/>
            <person name="Kuhn D.N."/>
        </authorList>
    </citation>
    <scope>NUCLEOTIDE SEQUENCE [LARGE SCALE GENOMIC DNA]</scope>
    <source>
        <strain evidence="3">cv. Matina 1-6</strain>
    </source>
</reference>
<keyword evidence="3" id="KW-1185">Reference proteome</keyword>
<dbReference type="GO" id="GO:0006383">
    <property type="term" value="P:transcription by RNA polymerase III"/>
    <property type="evidence" value="ECO:0007669"/>
    <property type="project" value="InterPro"/>
</dbReference>
<evidence type="ECO:0000313" key="3">
    <source>
        <dbReference type="Proteomes" id="UP000026915"/>
    </source>
</evidence>
<evidence type="ECO:0000256" key="1">
    <source>
        <dbReference type="SAM" id="MobiDB-lite"/>
    </source>
</evidence>
<organism evidence="2 3">
    <name type="scientific">Theobroma cacao</name>
    <name type="common">Cacao</name>
    <name type="synonym">Cocoa</name>
    <dbReference type="NCBI Taxonomy" id="3641"/>
    <lineage>
        <taxon>Eukaryota</taxon>
        <taxon>Viridiplantae</taxon>
        <taxon>Streptophyta</taxon>
        <taxon>Embryophyta</taxon>
        <taxon>Tracheophyta</taxon>
        <taxon>Spermatophyta</taxon>
        <taxon>Magnoliopsida</taxon>
        <taxon>eudicotyledons</taxon>
        <taxon>Gunneridae</taxon>
        <taxon>Pentapetalae</taxon>
        <taxon>rosids</taxon>
        <taxon>malvids</taxon>
        <taxon>Malvales</taxon>
        <taxon>Malvaceae</taxon>
        <taxon>Byttnerioideae</taxon>
        <taxon>Theobroma</taxon>
    </lineage>
</organism>
<name>A0A061FZZ6_THECC</name>
<accession>A0A061FZZ6</accession>
<dbReference type="Proteomes" id="UP000026915">
    <property type="component" value="Chromosome 3"/>
</dbReference>
<evidence type="ECO:0000313" key="2">
    <source>
        <dbReference type="EMBL" id="EOY22841.1"/>
    </source>
</evidence>
<dbReference type="GO" id="GO:0003677">
    <property type="term" value="F:DNA binding"/>
    <property type="evidence" value="ECO:0007669"/>
    <property type="project" value="InterPro"/>
</dbReference>
<dbReference type="PANTHER" id="PTHR13408:SF6">
    <property type="entry name" value="DNA BINDING PROTEIN"/>
    <property type="match status" value="1"/>
</dbReference>
<dbReference type="AlphaFoldDB" id="A0A061FZZ6"/>
<dbReference type="InterPro" id="IPR007811">
    <property type="entry name" value="RPC4"/>
</dbReference>
<protein>
    <submittedName>
        <fullName evidence="2">DNA binding protein, putative isoform 2</fullName>
    </submittedName>
</protein>
<dbReference type="PANTHER" id="PTHR13408">
    <property type="entry name" value="DNA-DIRECTED RNA POLYMERASE III"/>
    <property type="match status" value="1"/>
</dbReference>